<gene>
    <name evidence="1" type="ORF">H5410_040119</name>
</gene>
<sequence length="92" mass="10443">MPTPSFLYCFLFAEDFCFSPTTYAGTSSWFKRPLFLSLSTLLSTSQLFNGESIYSLLFSGSMQPLNFCLKVCSTFVFVSDDLHSLFCVNDRK</sequence>
<name>A0A9J5XP63_SOLCO</name>
<evidence type="ECO:0000313" key="1">
    <source>
        <dbReference type="EMBL" id="KAG5589605.1"/>
    </source>
</evidence>
<evidence type="ECO:0000313" key="2">
    <source>
        <dbReference type="Proteomes" id="UP000824120"/>
    </source>
</evidence>
<dbReference type="EMBL" id="JACXVP010000008">
    <property type="protein sequence ID" value="KAG5589605.1"/>
    <property type="molecule type" value="Genomic_DNA"/>
</dbReference>
<feature type="non-terminal residue" evidence="1">
    <location>
        <position position="1"/>
    </location>
</feature>
<dbReference type="Proteomes" id="UP000824120">
    <property type="component" value="Chromosome 8"/>
</dbReference>
<protein>
    <submittedName>
        <fullName evidence="1">Uncharacterized protein</fullName>
    </submittedName>
</protein>
<accession>A0A9J5XP63</accession>
<dbReference type="AlphaFoldDB" id="A0A9J5XP63"/>
<reference evidence="1 2" key="1">
    <citation type="submission" date="2020-09" db="EMBL/GenBank/DDBJ databases">
        <title>De no assembly of potato wild relative species, Solanum commersonii.</title>
        <authorList>
            <person name="Cho K."/>
        </authorList>
    </citation>
    <scope>NUCLEOTIDE SEQUENCE [LARGE SCALE GENOMIC DNA]</scope>
    <source>
        <strain evidence="1">LZ3.2</strain>
        <tissue evidence="1">Leaf</tissue>
    </source>
</reference>
<organism evidence="1 2">
    <name type="scientific">Solanum commersonii</name>
    <name type="common">Commerson's wild potato</name>
    <name type="synonym">Commerson's nightshade</name>
    <dbReference type="NCBI Taxonomy" id="4109"/>
    <lineage>
        <taxon>Eukaryota</taxon>
        <taxon>Viridiplantae</taxon>
        <taxon>Streptophyta</taxon>
        <taxon>Embryophyta</taxon>
        <taxon>Tracheophyta</taxon>
        <taxon>Spermatophyta</taxon>
        <taxon>Magnoliopsida</taxon>
        <taxon>eudicotyledons</taxon>
        <taxon>Gunneridae</taxon>
        <taxon>Pentapetalae</taxon>
        <taxon>asterids</taxon>
        <taxon>lamiids</taxon>
        <taxon>Solanales</taxon>
        <taxon>Solanaceae</taxon>
        <taxon>Solanoideae</taxon>
        <taxon>Solaneae</taxon>
        <taxon>Solanum</taxon>
    </lineage>
</organism>
<keyword evidence="2" id="KW-1185">Reference proteome</keyword>
<proteinExistence type="predicted"/>
<comment type="caution">
    <text evidence="1">The sequence shown here is derived from an EMBL/GenBank/DDBJ whole genome shotgun (WGS) entry which is preliminary data.</text>
</comment>